<evidence type="ECO:0000313" key="2">
    <source>
        <dbReference type="EMBL" id="PNR54009.1"/>
    </source>
</evidence>
<accession>A0A2K1KJR0</accession>
<dbReference type="Proteomes" id="UP000006727">
    <property type="component" value="Chromosome 5"/>
</dbReference>
<gene>
    <name evidence="2" type="ORF">PHYPA_007685</name>
</gene>
<dbReference type="InParanoid" id="A0A2K1KJR0"/>
<protein>
    <submittedName>
        <fullName evidence="2 3">Uncharacterized protein</fullName>
    </submittedName>
</protein>
<keyword evidence="4" id="KW-1185">Reference proteome</keyword>
<feature type="compositionally biased region" description="Polar residues" evidence="1">
    <location>
        <begin position="1"/>
        <end position="13"/>
    </location>
</feature>
<sequence length="21" mass="2359">MLESFLQSGTTFGLTPYKPQI</sequence>
<evidence type="ECO:0000313" key="4">
    <source>
        <dbReference type="Proteomes" id="UP000006727"/>
    </source>
</evidence>
<name>A0A2K1KJR0_PHYPA</name>
<reference evidence="2 4" key="2">
    <citation type="journal article" date="2018" name="Plant J.">
        <title>The Physcomitrella patens chromosome-scale assembly reveals moss genome structure and evolution.</title>
        <authorList>
            <person name="Lang D."/>
            <person name="Ullrich K.K."/>
            <person name="Murat F."/>
            <person name="Fuchs J."/>
            <person name="Jenkins J."/>
            <person name="Haas F.B."/>
            <person name="Piednoel M."/>
            <person name="Gundlach H."/>
            <person name="Van Bel M."/>
            <person name="Meyberg R."/>
            <person name="Vives C."/>
            <person name="Morata J."/>
            <person name="Symeonidi A."/>
            <person name="Hiss M."/>
            <person name="Muchero W."/>
            <person name="Kamisugi Y."/>
            <person name="Saleh O."/>
            <person name="Blanc G."/>
            <person name="Decker E.L."/>
            <person name="van Gessel N."/>
            <person name="Grimwood J."/>
            <person name="Hayes R.D."/>
            <person name="Graham S.W."/>
            <person name="Gunter L.E."/>
            <person name="McDaniel S.F."/>
            <person name="Hoernstein S.N.W."/>
            <person name="Larsson A."/>
            <person name="Li F.W."/>
            <person name="Perroud P.F."/>
            <person name="Phillips J."/>
            <person name="Ranjan P."/>
            <person name="Rokshar D.S."/>
            <person name="Rothfels C.J."/>
            <person name="Schneider L."/>
            <person name="Shu S."/>
            <person name="Stevenson D.W."/>
            <person name="Thummler F."/>
            <person name="Tillich M."/>
            <person name="Villarreal Aguilar J.C."/>
            <person name="Widiez T."/>
            <person name="Wong G.K."/>
            <person name="Wymore A."/>
            <person name="Zhang Y."/>
            <person name="Zimmer A.D."/>
            <person name="Quatrano R.S."/>
            <person name="Mayer K.F.X."/>
            <person name="Goodstein D."/>
            <person name="Casacuberta J.M."/>
            <person name="Vandepoele K."/>
            <person name="Reski R."/>
            <person name="Cuming A.C."/>
            <person name="Tuskan G.A."/>
            <person name="Maumus F."/>
            <person name="Salse J."/>
            <person name="Schmutz J."/>
            <person name="Rensing S.A."/>
        </authorList>
    </citation>
    <scope>NUCLEOTIDE SEQUENCE [LARGE SCALE GENOMIC DNA]</scope>
    <source>
        <strain evidence="3 4">cv. Gransden 2004</strain>
    </source>
</reference>
<dbReference type="EnsemblPlants" id="Pp3c5_14890V3.1">
    <property type="protein sequence ID" value="Pp3c5_14890V3.1"/>
    <property type="gene ID" value="Pp3c5_14890"/>
</dbReference>
<dbReference type="EMBL" id="ABEU02000005">
    <property type="protein sequence ID" value="PNR54009.1"/>
    <property type="molecule type" value="Genomic_DNA"/>
</dbReference>
<dbReference type="AlphaFoldDB" id="A0A2K1KJR0"/>
<organism evidence="2">
    <name type="scientific">Physcomitrium patens</name>
    <name type="common">Spreading-leaved earth moss</name>
    <name type="synonym">Physcomitrella patens</name>
    <dbReference type="NCBI Taxonomy" id="3218"/>
    <lineage>
        <taxon>Eukaryota</taxon>
        <taxon>Viridiplantae</taxon>
        <taxon>Streptophyta</taxon>
        <taxon>Embryophyta</taxon>
        <taxon>Bryophyta</taxon>
        <taxon>Bryophytina</taxon>
        <taxon>Bryopsida</taxon>
        <taxon>Funariidae</taxon>
        <taxon>Funariales</taxon>
        <taxon>Funariaceae</taxon>
        <taxon>Physcomitrium</taxon>
    </lineage>
</organism>
<feature type="region of interest" description="Disordered" evidence="1">
    <location>
        <begin position="1"/>
        <end position="21"/>
    </location>
</feature>
<dbReference type="Gramene" id="Pp3c5_14890V3.1">
    <property type="protein sequence ID" value="Pp3c5_14890V3.1"/>
    <property type="gene ID" value="Pp3c5_14890"/>
</dbReference>
<evidence type="ECO:0000256" key="1">
    <source>
        <dbReference type="SAM" id="MobiDB-lite"/>
    </source>
</evidence>
<reference evidence="2 4" key="1">
    <citation type="journal article" date="2008" name="Science">
        <title>The Physcomitrella genome reveals evolutionary insights into the conquest of land by plants.</title>
        <authorList>
            <person name="Rensing S."/>
            <person name="Lang D."/>
            <person name="Zimmer A."/>
            <person name="Terry A."/>
            <person name="Salamov A."/>
            <person name="Shapiro H."/>
            <person name="Nishiyama T."/>
            <person name="Perroud P.-F."/>
            <person name="Lindquist E."/>
            <person name="Kamisugi Y."/>
            <person name="Tanahashi T."/>
            <person name="Sakakibara K."/>
            <person name="Fujita T."/>
            <person name="Oishi K."/>
            <person name="Shin-I T."/>
            <person name="Kuroki Y."/>
            <person name="Toyoda A."/>
            <person name="Suzuki Y."/>
            <person name="Hashimoto A."/>
            <person name="Yamaguchi K."/>
            <person name="Sugano A."/>
            <person name="Kohara Y."/>
            <person name="Fujiyama A."/>
            <person name="Anterola A."/>
            <person name="Aoki S."/>
            <person name="Ashton N."/>
            <person name="Barbazuk W.B."/>
            <person name="Barker E."/>
            <person name="Bennetzen J."/>
            <person name="Bezanilla M."/>
            <person name="Blankenship R."/>
            <person name="Cho S.H."/>
            <person name="Dutcher S."/>
            <person name="Estelle M."/>
            <person name="Fawcett J.A."/>
            <person name="Gundlach H."/>
            <person name="Hanada K."/>
            <person name="Heyl A."/>
            <person name="Hicks K.A."/>
            <person name="Hugh J."/>
            <person name="Lohr M."/>
            <person name="Mayer K."/>
            <person name="Melkozernov A."/>
            <person name="Murata T."/>
            <person name="Nelson D."/>
            <person name="Pils B."/>
            <person name="Prigge M."/>
            <person name="Reiss B."/>
            <person name="Renner T."/>
            <person name="Rombauts S."/>
            <person name="Rushton P."/>
            <person name="Sanderfoot A."/>
            <person name="Schween G."/>
            <person name="Shiu S.-H."/>
            <person name="Stueber K."/>
            <person name="Theodoulou F.L."/>
            <person name="Tu H."/>
            <person name="Van de Peer Y."/>
            <person name="Verrier P.J."/>
            <person name="Waters E."/>
            <person name="Wood A."/>
            <person name="Yang L."/>
            <person name="Cove D."/>
            <person name="Cuming A."/>
            <person name="Hasebe M."/>
            <person name="Lucas S."/>
            <person name="Mishler D.B."/>
            <person name="Reski R."/>
            <person name="Grigoriev I."/>
            <person name="Quatrano R.S."/>
            <person name="Boore J.L."/>
        </authorList>
    </citation>
    <scope>NUCLEOTIDE SEQUENCE [LARGE SCALE GENOMIC DNA]</scope>
    <source>
        <strain evidence="3 4">cv. Gransden 2004</strain>
    </source>
</reference>
<evidence type="ECO:0000313" key="3">
    <source>
        <dbReference type="EnsemblPlants" id="Pp3c5_14890V3.1"/>
    </source>
</evidence>
<proteinExistence type="predicted"/>
<reference evidence="3" key="3">
    <citation type="submission" date="2020-12" db="UniProtKB">
        <authorList>
            <consortium name="EnsemblPlants"/>
        </authorList>
    </citation>
    <scope>IDENTIFICATION</scope>
</reference>